<feature type="transmembrane region" description="Helical" evidence="1">
    <location>
        <begin position="138"/>
        <end position="157"/>
    </location>
</feature>
<dbReference type="RefSeq" id="WP_184366898.1">
    <property type="nucleotide sequence ID" value="NZ_BAAAKM010000162.1"/>
</dbReference>
<organism evidence="2 3">
    <name type="scientific">Nocardiopsis metallicus</name>
    <dbReference type="NCBI Taxonomy" id="179819"/>
    <lineage>
        <taxon>Bacteria</taxon>
        <taxon>Bacillati</taxon>
        <taxon>Actinomycetota</taxon>
        <taxon>Actinomycetes</taxon>
        <taxon>Streptosporangiales</taxon>
        <taxon>Nocardiopsidaceae</taxon>
        <taxon>Nocardiopsis</taxon>
    </lineage>
</organism>
<feature type="transmembrane region" description="Helical" evidence="1">
    <location>
        <begin position="31"/>
        <end position="51"/>
    </location>
</feature>
<dbReference type="EMBL" id="JACHDO010000001">
    <property type="protein sequence ID" value="MBB5493765.1"/>
    <property type="molecule type" value="Genomic_DNA"/>
</dbReference>
<dbReference type="AlphaFoldDB" id="A0A840WPL9"/>
<keyword evidence="1" id="KW-0472">Membrane</keyword>
<evidence type="ECO:0000313" key="3">
    <source>
        <dbReference type="Proteomes" id="UP000579647"/>
    </source>
</evidence>
<feature type="transmembrane region" description="Helical" evidence="1">
    <location>
        <begin position="63"/>
        <end position="86"/>
    </location>
</feature>
<comment type="caution">
    <text evidence="2">The sequence shown here is derived from an EMBL/GenBank/DDBJ whole genome shotgun (WGS) entry which is preliminary data.</text>
</comment>
<accession>A0A840WPL9</accession>
<dbReference type="Proteomes" id="UP000579647">
    <property type="component" value="Unassembled WGS sequence"/>
</dbReference>
<reference evidence="2 3" key="1">
    <citation type="submission" date="2020-08" db="EMBL/GenBank/DDBJ databases">
        <title>Sequencing the genomes of 1000 actinobacteria strains.</title>
        <authorList>
            <person name="Klenk H.-P."/>
        </authorList>
    </citation>
    <scope>NUCLEOTIDE SEQUENCE [LARGE SCALE GENOMIC DNA]</scope>
    <source>
        <strain evidence="2 3">DSM 44598</strain>
    </source>
</reference>
<keyword evidence="3" id="KW-1185">Reference proteome</keyword>
<keyword evidence="1" id="KW-0812">Transmembrane</keyword>
<keyword evidence="1" id="KW-1133">Transmembrane helix</keyword>
<protein>
    <submittedName>
        <fullName evidence="2">Uncharacterized protein</fullName>
    </submittedName>
</protein>
<evidence type="ECO:0000313" key="2">
    <source>
        <dbReference type="EMBL" id="MBB5493765.1"/>
    </source>
</evidence>
<evidence type="ECO:0000256" key="1">
    <source>
        <dbReference type="SAM" id="Phobius"/>
    </source>
</evidence>
<feature type="transmembrane region" description="Helical" evidence="1">
    <location>
        <begin position="169"/>
        <end position="189"/>
    </location>
</feature>
<name>A0A840WPL9_9ACTN</name>
<sequence>MTTQPTAPRPTGSQILGARTQIYARSSPGGYALRGAALAAVGTVLLAATAASPSLAAPGSVPGWTLIGILGATLVGALLVGLPMYFHARALPETGETDPVRYASAKLQAASGELGPDPATNRLARRLSDRLVHNSNPAYSLTGLVVALAFVALLPMADVIGPGFDPRNLIRLTPAFVFLVAFALVYSYAKTQHARFKAFRESYDAANG</sequence>
<proteinExistence type="predicted"/>
<gene>
    <name evidence="2" type="ORF">HNR07_004902</name>
</gene>